<evidence type="ECO:0000313" key="1">
    <source>
        <dbReference type="EMBL" id="SPC91342.1"/>
    </source>
</evidence>
<dbReference type="AlphaFoldDB" id="A0A2N9FVN0"/>
<gene>
    <name evidence="1" type="ORF">FSB_LOCUS19224</name>
</gene>
<proteinExistence type="predicted"/>
<dbReference type="EMBL" id="OIVN01001220">
    <property type="protein sequence ID" value="SPC91342.1"/>
    <property type="molecule type" value="Genomic_DNA"/>
</dbReference>
<sequence length="439" mass="49303">MVRKIFKSKRNVVRVQVPGMLHEAGEGRISEPHGFEMEGTRAKQMVLLAGIAQEAVQSFHNQTIGALVSPSIMGPTKTHVHEVAIIQAVTEERNSSLVNWTRTELFCTRKYFIKISRNHPRKRVSGCKRGKLLPKLKSNVEEWASVNGNFHKSQIPPLKPSTHPVKTEGHAYGFRASSRDTGFNDYYQGRAMSTSKFHEVSTEVVVTGNPTVPNENLHGDGDKQRPLIGENGMESIEGQKFWTLWCTVIAIVFSSLLTKGRCRRVLSRVMIGVKASWTAAAFCSKLIIRPFSIHHSIEVRCYVYHYSSKLHIVGEVWHLLAHCMFHSFLDSDPEEVWALLEPLDKVIPNGADDSPVEDGLAIVKGEIAIDRRRKVVNLGVVSLCTRALKWRFFLSRDKHLISILGGVGMRVILRGDHRRGGVNFNVKAEYEWAGRGSIP</sequence>
<name>A0A2N9FVN0_FAGSY</name>
<protein>
    <submittedName>
        <fullName evidence="1">Uncharacterized protein</fullName>
    </submittedName>
</protein>
<organism evidence="1">
    <name type="scientific">Fagus sylvatica</name>
    <name type="common">Beechnut</name>
    <dbReference type="NCBI Taxonomy" id="28930"/>
    <lineage>
        <taxon>Eukaryota</taxon>
        <taxon>Viridiplantae</taxon>
        <taxon>Streptophyta</taxon>
        <taxon>Embryophyta</taxon>
        <taxon>Tracheophyta</taxon>
        <taxon>Spermatophyta</taxon>
        <taxon>Magnoliopsida</taxon>
        <taxon>eudicotyledons</taxon>
        <taxon>Gunneridae</taxon>
        <taxon>Pentapetalae</taxon>
        <taxon>rosids</taxon>
        <taxon>fabids</taxon>
        <taxon>Fagales</taxon>
        <taxon>Fagaceae</taxon>
        <taxon>Fagus</taxon>
    </lineage>
</organism>
<accession>A0A2N9FVN0</accession>
<reference evidence="1" key="1">
    <citation type="submission" date="2018-02" db="EMBL/GenBank/DDBJ databases">
        <authorList>
            <person name="Cohen D.B."/>
            <person name="Kent A.D."/>
        </authorList>
    </citation>
    <scope>NUCLEOTIDE SEQUENCE</scope>
</reference>